<protein>
    <recommendedName>
        <fullName evidence="3">Mobile element protein</fullName>
    </recommendedName>
</protein>
<name>A0A225DUU4_9BACT</name>
<dbReference type="EMBL" id="NIDE01000009">
    <property type="protein sequence ID" value="OWK39917.1"/>
    <property type="molecule type" value="Genomic_DNA"/>
</dbReference>
<reference evidence="2" key="1">
    <citation type="submission" date="2017-06" db="EMBL/GenBank/DDBJ databases">
        <title>Genome analysis of Fimbriiglobus ruber SP5, the first member of the order Planctomycetales with confirmed chitinolytic capability.</title>
        <authorList>
            <person name="Ravin N.V."/>
            <person name="Rakitin A.L."/>
            <person name="Ivanova A.A."/>
            <person name="Beletsky A.V."/>
            <person name="Kulichevskaya I.S."/>
            <person name="Mardanov A.V."/>
            <person name="Dedysh S.N."/>
        </authorList>
    </citation>
    <scope>NUCLEOTIDE SEQUENCE [LARGE SCALE GENOMIC DNA]</scope>
    <source>
        <strain evidence="2">SP5</strain>
    </source>
</reference>
<evidence type="ECO:0000313" key="1">
    <source>
        <dbReference type="EMBL" id="OWK39917.1"/>
    </source>
</evidence>
<gene>
    <name evidence="1" type="ORF">FRUB_05807</name>
</gene>
<keyword evidence="2" id="KW-1185">Reference proteome</keyword>
<evidence type="ECO:0000313" key="2">
    <source>
        <dbReference type="Proteomes" id="UP000214646"/>
    </source>
</evidence>
<organism evidence="1 2">
    <name type="scientific">Fimbriiglobus ruber</name>
    <dbReference type="NCBI Taxonomy" id="1908690"/>
    <lineage>
        <taxon>Bacteria</taxon>
        <taxon>Pseudomonadati</taxon>
        <taxon>Planctomycetota</taxon>
        <taxon>Planctomycetia</taxon>
        <taxon>Gemmatales</taxon>
        <taxon>Gemmataceae</taxon>
        <taxon>Fimbriiglobus</taxon>
    </lineage>
</organism>
<accession>A0A225DUU4</accession>
<evidence type="ECO:0008006" key="3">
    <source>
        <dbReference type="Google" id="ProtNLM"/>
    </source>
</evidence>
<comment type="caution">
    <text evidence="1">The sequence shown here is derived from an EMBL/GenBank/DDBJ whole genome shotgun (WGS) entry which is preliminary data.</text>
</comment>
<dbReference type="AlphaFoldDB" id="A0A225DUU4"/>
<proteinExistence type="predicted"/>
<sequence length="49" mass="6111">MRYGLAYAQKEEAEYADQVRQRLEKQSHRRAKELEYKLRKIAHPRRRPR</sequence>
<dbReference type="Proteomes" id="UP000214646">
    <property type="component" value="Unassembled WGS sequence"/>
</dbReference>